<name>Q9B8B2_TRISP</name>
<evidence type="ECO:0000256" key="3">
    <source>
        <dbReference type="ARBA" id="ARBA00012944"/>
    </source>
</evidence>
<dbReference type="InterPro" id="IPR001750">
    <property type="entry name" value="ND/Mrp_TM"/>
</dbReference>
<reference evidence="12" key="2">
    <citation type="journal article" date="2010" name="Infect. Genet. Evol.">
        <title>Deep resequencing of Trichinella spiralis reveals previously un-described single nucleotide polymorphisms and intra-isolate variation within the mitochondrial genome.</title>
        <authorList>
            <person name="Webb K.M."/>
            <person name="Rosenthal B.M."/>
        </authorList>
    </citation>
    <scope>NUCLEOTIDE SEQUENCE</scope>
    <source>
        <strain evidence="12">ISS 31</strain>
    </source>
</reference>
<feature type="transmembrane region" description="Helical" evidence="9">
    <location>
        <begin position="461"/>
        <end position="481"/>
    </location>
</feature>
<organism evidence="11">
    <name type="scientific">Trichinella spiralis</name>
    <name type="common">Trichina worm</name>
    <dbReference type="NCBI Taxonomy" id="6334"/>
    <lineage>
        <taxon>Eukaryota</taxon>
        <taxon>Metazoa</taxon>
        <taxon>Ecdysozoa</taxon>
        <taxon>Nematoda</taxon>
        <taxon>Enoplea</taxon>
        <taxon>Dorylaimia</taxon>
        <taxon>Trichinellida</taxon>
        <taxon>Trichinellidae</taxon>
        <taxon>Trichinella</taxon>
    </lineage>
</organism>
<evidence type="ECO:0000313" key="11">
    <source>
        <dbReference type="EMBL" id="AAK12896.1"/>
    </source>
</evidence>
<proteinExistence type="predicted"/>
<dbReference type="GO" id="GO:0003954">
    <property type="term" value="F:NADH dehydrogenase activity"/>
    <property type="evidence" value="ECO:0007669"/>
    <property type="project" value="TreeGrafter"/>
</dbReference>
<feature type="transmembrane region" description="Helical" evidence="9">
    <location>
        <begin position="227"/>
        <end position="250"/>
    </location>
</feature>
<evidence type="ECO:0000256" key="1">
    <source>
        <dbReference type="ARBA" id="ARBA00003257"/>
    </source>
</evidence>
<protein>
    <recommendedName>
        <fullName evidence="3">NADH:ubiquinone reductase (H(+)-translocating)</fullName>
        <ecNumber evidence="3">7.1.1.2</ecNumber>
    </recommendedName>
    <alternativeName>
        <fullName evidence="7">NADH dehydrogenase subunit 5</fullName>
    </alternativeName>
</protein>
<dbReference type="EMBL" id="AF293969">
    <property type="protein sequence ID" value="AAK12896.1"/>
    <property type="molecule type" value="Genomic_DNA"/>
</dbReference>
<feature type="transmembrane region" description="Helical" evidence="9">
    <location>
        <begin position="290"/>
        <end position="308"/>
    </location>
</feature>
<dbReference type="PANTHER" id="PTHR42829:SF2">
    <property type="entry name" value="NADH-UBIQUINONE OXIDOREDUCTASE CHAIN 5"/>
    <property type="match status" value="1"/>
</dbReference>
<geneLocation type="mitochondrion" evidence="11"/>
<dbReference type="RefSeq" id="NP_077256.1">
    <property type="nucleotide sequence ID" value="NC_002681.1"/>
</dbReference>
<evidence type="ECO:0000256" key="4">
    <source>
        <dbReference type="ARBA" id="ARBA00022692"/>
    </source>
</evidence>
<keyword evidence="11" id="KW-0496">Mitochondrion</keyword>
<keyword evidence="5 9" id="KW-1133">Transmembrane helix</keyword>
<evidence type="ECO:0000259" key="10">
    <source>
        <dbReference type="Pfam" id="PF00361"/>
    </source>
</evidence>
<comment type="catalytic activity">
    <reaction evidence="8">
        <text>a ubiquinone + NADH + 5 H(+)(in) = a ubiquinol + NAD(+) + 4 H(+)(out)</text>
        <dbReference type="Rhea" id="RHEA:29091"/>
        <dbReference type="Rhea" id="RHEA-COMP:9565"/>
        <dbReference type="Rhea" id="RHEA-COMP:9566"/>
        <dbReference type="ChEBI" id="CHEBI:15378"/>
        <dbReference type="ChEBI" id="CHEBI:16389"/>
        <dbReference type="ChEBI" id="CHEBI:17976"/>
        <dbReference type="ChEBI" id="CHEBI:57540"/>
        <dbReference type="ChEBI" id="CHEBI:57945"/>
        <dbReference type="EC" id="7.1.1.2"/>
    </reaction>
</comment>
<evidence type="ECO:0000256" key="7">
    <source>
        <dbReference type="ARBA" id="ARBA00031027"/>
    </source>
</evidence>
<dbReference type="EC" id="7.1.1.2" evidence="3"/>
<feature type="transmembrane region" description="Helical" evidence="9">
    <location>
        <begin position="493"/>
        <end position="517"/>
    </location>
</feature>
<feature type="transmembrane region" description="Helical" evidence="9">
    <location>
        <begin position="78"/>
        <end position="96"/>
    </location>
</feature>
<dbReference type="GeneID" id="802669"/>
<feature type="transmembrane region" description="Helical" evidence="9">
    <location>
        <begin position="257"/>
        <end position="278"/>
    </location>
</feature>
<evidence type="ECO:0000256" key="9">
    <source>
        <dbReference type="SAM" id="Phobius"/>
    </source>
</evidence>
<feature type="transmembrane region" description="Helical" evidence="9">
    <location>
        <begin position="320"/>
        <end position="341"/>
    </location>
</feature>
<dbReference type="GO" id="GO:0016020">
    <property type="term" value="C:membrane"/>
    <property type="evidence" value="ECO:0007669"/>
    <property type="project" value="UniProtKB-SubCell"/>
</dbReference>
<feature type="transmembrane region" description="Helical" evidence="9">
    <location>
        <begin position="7"/>
        <end position="28"/>
    </location>
</feature>
<evidence type="ECO:0000256" key="8">
    <source>
        <dbReference type="ARBA" id="ARBA00049551"/>
    </source>
</evidence>
<feature type="domain" description="NADH:quinone oxidoreductase/Mrp antiporter transmembrane" evidence="10">
    <location>
        <begin position="102"/>
        <end position="366"/>
    </location>
</feature>
<dbReference type="Pfam" id="PF00361">
    <property type="entry name" value="Proton_antipo_M"/>
    <property type="match status" value="1"/>
</dbReference>
<feature type="transmembrane region" description="Helical" evidence="9">
    <location>
        <begin position="48"/>
        <end position="66"/>
    </location>
</feature>
<evidence type="ECO:0000313" key="12">
    <source>
        <dbReference type="EMBL" id="ADB78087.1"/>
    </source>
</evidence>
<dbReference type="EMBL" id="GU386314">
    <property type="protein sequence ID" value="ADB78087.1"/>
    <property type="molecule type" value="Genomic_DNA"/>
</dbReference>
<dbReference type="GO" id="GO:0042773">
    <property type="term" value="P:ATP synthesis coupled electron transport"/>
    <property type="evidence" value="ECO:0007669"/>
    <property type="project" value="InterPro"/>
</dbReference>
<accession>Q9B8B2</accession>
<reference evidence="11" key="1">
    <citation type="journal article" date="2001" name="Genetics">
        <title>Trichinella spiralis mtDNA: a nematode mitochondrial genome that encodes a putative ATP8 and normally structured tRNAS and has a gene arrangement relatable to those of coelomate metazoans.</title>
        <authorList>
            <person name="Lavrov D.V."/>
            <person name="Brown W.M."/>
        </authorList>
    </citation>
    <scope>NUCLEOTIDE SEQUENCE</scope>
</reference>
<evidence type="ECO:0000256" key="6">
    <source>
        <dbReference type="ARBA" id="ARBA00023136"/>
    </source>
</evidence>
<dbReference type="GO" id="GO:0015990">
    <property type="term" value="P:electron transport coupled proton transport"/>
    <property type="evidence" value="ECO:0007669"/>
    <property type="project" value="TreeGrafter"/>
</dbReference>
<dbReference type="AlphaFoldDB" id="Q9B8B2"/>
<keyword evidence="4 9" id="KW-0812">Transmembrane</keyword>
<sequence>MNLVSLVALVGVVVVIVWLVLAVGEFGIAALQVMSFVVSLSFDFGGCWYYVVLSLVVLLLASWVLYYASSYMGSSIELVRFNVLMVVFVLSMLVVVVGKSFWVLWLGWEGLGVSSFLLIMFYNNWGCNSSAMTTIMMNRVGDFALMVMVVTLGCSFVFDYEYVVYSSLSLVMFLGAMIAKSAQVPMSSWLPIAMAAPTPVSSLVHSSTLVVAGCVLCVKLGNCMSVVWVNGLLIVVGLLTSLYASLMAFFEFDLKKILAYSTMSQVAMVMLMLLSGMYSLMVMHIVNHALVKALLFMNVGIIMSYMFANQEVRMVTCVGYNVGFVLGSVILCLVVMCGLTFTSCYYSKEYSVCLSIKEDTLFHLVNVVLFMSVMYSLRMIYVLMGGLSGKVFLNCFSVSFAGVQVMVVPMLVMGWFLIMNFSMPCDPCFDVFKAFLLVTPFVMLLFVLKVWVFSGVMNVDLYYGCLNSSVVGLKVFMLSFVKGMHVSGMVSLISLVGFNMGVIKLLVSVVVMLLVLFG</sequence>
<evidence type="ECO:0000256" key="2">
    <source>
        <dbReference type="ARBA" id="ARBA00004141"/>
    </source>
</evidence>
<evidence type="ECO:0000313" key="13">
    <source>
        <dbReference type="EMBL" id="AIW57089.1"/>
    </source>
</evidence>
<feature type="transmembrane region" description="Helical" evidence="9">
    <location>
        <begin position="361"/>
        <end position="384"/>
    </location>
</feature>
<keyword evidence="6 9" id="KW-0472">Membrane</keyword>
<dbReference type="CTD" id="4540"/>
<dbReference type="PANTHER" id="PTHR42829">
    <property type="entry name" value="NADH-UBIQUINONE OXIDOREDUCTASE CHAIN 5"/>
    <property type="match status" value="1"/>
</dbReference>
<comment type="subcellular location">
    <subcellularLocation>
        <location evidence="2">Membrane</location>
        <topology evidence="2">Multi-pass membrane protein</topology>
    </subcellularLocation>
</comment>
<feature type="transmembrane region" description="Helical" evidence="9">
    <location>
        <begin position="431"/>
        <end position="454"/>
    </location>
</feature>
<feature type="transmembrane region" description="Helical" evidence="9">
    <location>
        <begin position="143"/>
        <end position="158"/>
    </location>
</feature>
<dbReference type="InterPro" id="IPR003945">
    <property type="entry name" value="NU5C-like"/>
</dbReference>
<reference evidence="13" key="3">
    <citation type="journal article" date="2014" name="Int. J. Parasitol.">
        <title>Mitochondrial genomes of Trichinella species and genotypes ? a basis for diagnosis, and systematic and epidemiological explorations.</title>
        <authorList>
            <person name="Mohandas N."/>
            <person name="Pozio E."/>
            <person name="La Rosa G."/>
            <person name="Korhonen P.K."/>
            <person name="Young N.D."/>
            <person name="Koehler A.V."/>
            <person name="Hall R.S."/>
            <person name="Sternberg P.W."/>
            <person name="Boag P.R."/>
            <person name="Jex A.R."/>
            <person name="Chang B.C."/>
            <person name="Gasser R.B."/>
        </authorList>
    </citation>
    <scope>NUCLEOTIDE SEQUENCE</scope>
    <source>
        <strain evidence="13">ISS03</strain>
    </source>
</reference>
<dbReference type="EMBL" id="KM357422">
    <property type="protein sequence ID" value="AIW57089.1"/>
    <property type="molecule type" value="Genomic_DNA"/>
</dbReference>
<dbReference type="PRINTS" id="PR01434">
    <property type="entry name" value="NADHDHGNASE5"/>
</dbReference>
<feature type="transmembrane region" description="Helical" evidence="9">
    <location>
        <begin position="102"/>
        <end position="122"/>
    </location>
</feature>
<comment type="function">
    <text evidence="1">Core subunit of the mitochondrial membrane respiratory chain NADH dehydrogenase (Complex I) that is believed to belong to the minimal assembly required for catalysis. Complex I functions in the transfer of electrons from NADH to the respiratory chain. The immediate electron acceptor for the enzyme is believed to be ubiquinone.</text>
</comment>
<dbReference type="KEGG" id="tsp:ND5"/>
<evidence type="ECO:0000256" key="5">
    <source>
        <dbReference type="ARBA" id="ARBA00022989"/>
    </source>
</evidence>
<feature type="transmembrane region" description="Helical" evidence="9">
    <location>
        <begin position="391"/>
        <end position="419"/>
    </location>
</feature>
<gene>
    <name evidence="11" type="primary">nad5</name>
    <name evidence="12" type="synonym">ND5</name>
</gene>
<dbReference type="GO" id="GO:0008137">
    <property type="term" value="F:NADH dehydrogenase (ubiquinone) activity"/>
    <property type="evidence" value="ECO:0007669"/>
    <property type="project" value="UniProtKB-EC"/>
</dbReference>